<dbReference type="GO" id="GO:0016887">
    <property type="term" value="F:ATP hydrolysis activity"/>
    <property type="evidence" value="ECO:0007669"/>
    <property type="project" value="InterPro"/>
</dbReference>
<dbReference type="CDD" id="cd18578">
    <property type="entry name" value="ABC_6TM_Pgp_ABCB1_D2_like"/>
    <property type="match status" value="1"/>
</dbReference>
<dbReference type="PANTHER" id="PTHR43394">
    <property type="entry name" value="ATP-DEPENDENT PERMEASE MDL1, MITOCHONDRIAL"/>
    <property type="match status" value="1"/>
</dbReference>
<dbReference type="GO" id="GO:0005743">
    <property type="term" value="C:mitochondrial inner membrane"/>
    <property type="evidence" value="ECO:0007669"/>
    <property type="project" value="TreeGrafter"/>
</dbReference>
<feature type="transmembrane region" description="Helical" evidence="12">
    <location>
        <begin position="777"/>
        <end position="802"/>
    </location>
</feature>
<keyword evidence="6" id="KW-0547">Nucleotide-binding</keyword>
<dbReference type="Gene3D" id="3.40.50.300">
    <property type="entry name" value="P-loop containing nucleotide triphosphate hydrolases"/>
    <property type="match status" value="2"/>
</dbReference>
<feature type="transmembrane region" description="Helical" evidence="12">
    <location>
        <begin position="733"/>
        <end position="757"/>
    </location>
</feature>
<evidence type="ECO:0000256" key="3">
    <source>
        <dbReference type="ARBA" id="ARBA00022448"/>
    </source>
</evidence>
<dbReference type="InterPro" id="IPR003593">
    <property type="entry name" value="AAA+_ATPase"/>
</dbReference>
<evidence type="ECO:0000256" key="12">
    <source>
        <dbReference type="SAM" id="Phobius"/>
    </source>
</evidence>
<dbReference type="PROSITE" id="PS50893">
    <property type="entry name" value="ABC_TRANSPORTER_2"/>
    <property type="match status" value="2"/>
</dbReference>
<feature type="domain" description="ABC transporter" evidence="13">
    <location>
        <begin position="1057"/>
        <end position="1299"/>
    </location>
</feature>
<dbReference type="GO" id="GO:0015421">
    <property type="term" value="F:ABC-type oligopeptide transporter activity"/>
    <property type="evidence" value="ECO:0007669"/>
    <property type="project" value="TreeGrafter"/>
</dbReference>
<keyword evidence="8" id="KW-1278">Translocase</keyword>
<reference evidence="17" key="1">
    <citation type="submission" date="2016-06" db="UniProtKB">
        <authorList>
            <consortium name="WormBaseParasite"/>
        </authorList>
    </citation>
    <scope>IDENTIFICATION</scope>
</reference>
<dbReference type="FunFam" id="3.40.50.300:FF:000479">
    <property type="entry name" value="Multidrug resistance protein 1A"/>
    <property type="match status" value="1"/>
</dbReference>
<dbReference type="InterPro" id="IPR039421">
    <property type="entry name" value="Type_1_exporter"/>
</dbReference>
<evidence type="ECO:0000256" key="4">
    <source>
        <dbReference type="ARBA" id="ARBA00022692"/>
    </source>
</evidence>
<keyword evidence="5" id="KW-0677">Repeat</keyword>
<dbReference type="SUPFAM" id="SSF52540">
    <property type="entry name" value="P-loop containing nucleoside triphosphate hydrolases"/>
    <property type="match status" value="2"/>
</dbReference>
<evidence type="ECO:0000256" key="1">
    <source>
        <dbReference type="ARBA" id="ARBA00004141"/>
    </source>
</evidence>
<dbReference type="InterPro" id="IPR011527">
    <property type="entry name" value="ABC1_TM_dom"/>
</dbReference>
<keyword evidence="4 12" id="KW-0812">Transmembrane</keyword>
<feature type="domain" description="ABC transmembrane type-1" evidence="14">
    <location>
        <begin position="13"/>
        <end position="297"/>
    </location>
</feature>
<feature type="transmembrane region" description="Helical" evidence="12">
    <location>
        <begin position="154"/>
        <end position="175"/>
    </location>
</feature>
<evidence type="ECO:0000256" key="5">
    <source>
        <dbReference type="ARBA" id="ARBA00022737"/>
    </source>
</evidence>
<dbReference type="Pfam" id="PF00664">
    <property type="entry name" value="ABC_membrane"/>
    <property type="match status" value="2"/>
</dbReference>
<sequence>FRYASKTDICALVVGCICAVAVGAAFPLNIFIFKGVVNEFTGGNVVIAENVYGSVKWFAVLGAAMFLVSFIQDFCMNISASRQINRIRLLYFKSILRQDIPWYDEQSSGSLISKLSQNIELIERGIGTTLGGFIKHISGFIVGIIISFSVGWKLTLVACCMLPVIAAVFGCFGFIMKYFTVKEIAAYARAGSIAGEVLEAVRTVVAFGGEQKELARYSEQLVFAEKVGLKKSTATGGVTGAIGLTIFCSSALIFWYGIKLMIDENYNAGSVILVFINVLLGSIFLGNALPSFQYFMNAQASASEIYGTIERIPQIDKDRHGNLIPNFSGNVEFKNVSFVYPSRPDITILQDFSLTIKSGQTIALVGPSGSGKSTIIHMLQRFYDPVSGEVLIEDENIKNLDLKAYRNQIGCVQQEPILFEGTISDNIRLGKLDATQDEIEEAAKLANAHDFIQQLPDTYDTVVGERGGGMSGGQKQRIAIARALIRKPKLLLLDEATSALDTKSERVVQVALDKASKGRTVVVVAHRLTTVRNADLIIVLDKGVVRESGTHEELVAQNGLYAAMLSNQGISEKSANEDAELSDEELVGNLDNETQASKKLDGVWTIGDDQEVSRFIITYLKVLERCPVEVCQLLQHHKSHGLRDSSLALPIRAFTSASDPLYLSMMSWYVKLSTPSRASPSTVIGLVLALFHFLPTAADITATLSVFAFICCRLKKVKKSPTLRVLQLNKPELPLIIIGCFCCLVNGTAQPAFALLYTEVYDIFTLRSNPDLMSSRISLISGMMVLIGVLRFAASLCQGFLFGKSGEKLIKRIRSMVFEAMLRQEIAWFDEPENQAGALTAKLATDATKMSMISGAQLGFIIEALALIIMSLVIAFIYSWQLTLVVLAFYPIIVIGGYLQMRSMSGKGKSRNDTESMRVAQEAIGSNRTVTTHTLEEYFFKRFKSYASENQKKRTKKILFYSLIYALAEGVPMFSFAAAFALGAYLVSTNVITVVAVFRVFATISMSAQSLGRSATLVMDARESKPAAKSILALLDRQSLIPANVGIVPSESFRGKISFNHVYFKYSCRSEGRVLKNFTHTVVPGQTVALVGPSGCGKSTLLQLVLRFYDPSYHGPDSGVFFDDMNIRNIAPSWIRKQIGLVSQEPTLFDLTIRENIAYGDNSREVTMEEIIEAARAANIHDFITTLPEQYETKVGQRGSKLSGGQKQRIAIARALVRKPVLLVLDEATSALDNESERIVQEALDAAMGSRTSLVVAHRLSTVVNADLVVVLQDGRKIESGPPAALLEMKGAFYALHHVEN</sequence>
<dbReference type="GO" id="GO:0090374">
    <property type="term" value="P:oligopeptide export from mitochondrion"/>
    <property type="evidence" value="ECO:0007669"/>
    <property type="project" value="TreeGrafter"/>
</dbReference>
<dbReference type="CDD" id="cd18577">
    <property type="entry name" value="ABC_6TM_Pgp_ABCB1_D1_like"/>
    <property type="match status" value="1"/>
</dbReference>
<feature type="domain" description="ABC transporter" evidence="13">
    <location>
        <begin position="331"/>
        <end position="567"/>
    </location>
</feature>
<dbReference type="Gene3D" id="1.20.1560.10">
    <property type="entry name" value="ABC transporter type 1, transmembrane domain"/>
    <property type="match status" value="2"/>
</dbReference>
<protein>
    <submittedName>
        <fullName evidence="17">Multidrug resistance protein 1</fullName>
    </submittedName>
</protein>
<evidence type="ECO:0000259" key="13">
    <source>
        <dbReference type="PROSITE" id="PS50893"/>
    </source>
</evidence>
<feature type="transmembrane region" description="Helical" evidence="12">
    <location>
        <begin position="647"/>
        <end position="670"/>
    </location>
</feature>
<dbReference type="InterPro" id="IPR003439">
    <property type="entry name" value="ABC_transporter-like_ATP-bd"/>
</dbReference>
<keyword evidence="16" id="KW-1185">Reference proteome</keyword>
<feature type="transmembrane region" description="Helical" evidence="12">
    <location>
        <begin position="12"/>
        <end position="37"/>
    </location>
</feature>
<comment type="similarity">
    <text evidence="2">Belongs to the ABC transporter superfamily. ABCB family. Multidrug resistance exporter (TC 3.A.1.201) subfamily.</text>
</comment>
<feature type="transmembrane region" description="Helical" evidence="12">
    <location>
        <begin position="270"/>
        <end position="289"/>
    </location>
</feature>
<evidence type="ECO:0000256" key="9">
    <source>
        <dbReference type="ARBA" id="ARBA00022989"/>
    </source>
</evidence>
<proteinExistence type="inferred from homology"/>
<feature type="transmembrane region" description="Helical" evidence="12">
    <location>
        <begin position="858"/>
        <end position="878"/>
    </location>
</feature>
<keyword evidence="9 12" id="KW-1133">Transmembrane helix</keyword>
<dbReference type="InterPro" id="IPR027417">
    <property type="entry name" value="P-loop_NTPase"/>
</dbReference>
<evidence type="ECO:0000256" key="8">
    <source>
        <dbReference type="ARBA" id="ARBA00022967"/>
    </source>
</evidence>
<feature type="transmembrane region" description="Helical" evidence="12">
    <location>
        <begin position="57"/>
        <end position="78"/>
    </location>
</feature>
<dbReference type="FunFam" id="3.40.50.300:FF:000205">
    <property type="entry name" value="ABC transporter B family member 4"/>
    <property type="match status" value="1"/>
</dbReference>
<dbReference type="PANTHER" id="PTHR43394:SF27">
    <property type="entry name" value="ATP-DEPENDENT TRANSLOCASE ABCB1-LIKE"/>
    <property type="match status" value="1"/>
</dbReference>
<evidence type="ECO:0000259" key="14">
    <source>
        <dbReference type="PROSITE" id="PS50929"/>
    </source>
</evidence>
<organism evidence="17">
    <name type="scientific">Schistosoma curassoni</name>
    <dbReference type="NCBI Taxonomy" id="6186"/>
    <lineage>
        <taxon>Eukaryota</taxon>
        <taxon>Metazoa</taxon>
        <taxon>Spiralia</taxon>
        <taxon>Lophotrochozoa</taxon>
        <taxon>Platyhelminthes</taxon>
        <taxon>Trematoda</taxon>
        <taxon>Digenea</taxon>
        <taxon>Strigeidida</taxon>
        <taxon>Schistosomatoidea</taxon>
        <taxon>Schistosomatidae</taxon>
        <taxon>Schistosoma</taxon>
    </lineage>
</organism>
<dbReference type="EMBL" id="UZAK01032343">
    <property type="protein sequence ID" value="VDP26212.1"/>
    <property type="molecule type" value="Genomic_DNA"/>
</dbReference>
<dbReference type="PROSITE" id="PS50929">
    <property type="entry name" value="ABC_TM1F"/>
    <property type="match status" value="2"/>
</dbReference>
<dbReference type="Pfam" id="PF00005">
    <property type="entry name" value="ABC_tran"/>
    <property type="match status" value="2"/>
</dbReference>
<reference evidence="15 16" key="2">
    <citation type="submission" date="2018-11" db="EMBL/GenBank/DDBJ databases">
        <authorList>
            <consortium name="Pathogen Informatics"/>
        </authorList>
    </citation>
    <scope>NUCLEOTIDE SEQUENCE [LARGE SCALE GENOMIC DNA]</scope>
    <source>
        <strain evidence="15">Dakar</strain>
        <strain evidence="16">Dakar, Senegal</strain>
    </source>
</reference>
<feature type="transmembrane region" description="Helical" evidence="12">
    <location>
        <begin position="958"/>
        <end position="985"/>
    </location>
</feature>
<dbReference type="InterPro" id="IPR017871">
    <property type="entry name" value="ABC_transporter-like_CS"/>
</dbReference>
<dbReference type="SUPFAM" id="SSF90123">
    <property type="entry name" value="ABC transporter transmembrane region"/>
    <property type="match status" value="2"/>
</dbReference>
<dbReference type="CDD" id="cd03249">
    <property type="entry name" value="ABC_MTABC3_MDL1_MDL2"/>
    <property type="match status" value="2"/>
</dbReference>
<gene>
    <name evidence="15" type="ORF">SCUD_LOCUS7431</name>
</gene>
<keyword evidence="7" id="KW-0067">ATP-binding</keyword>
<evidence type="ECO:0000313" key="15">
    <source>
        <dbReference type="EMBL" id="VDP26212.1"/>
    </source>
</evidence>
<keyword evidence="11" id="KW-0325">Glycoprotein</keyword>
<evidence type="ECO:0000313" key="16">
    <source>
        <dbReference type="Proteomes" id="UP000279833"/>
    </source>
</evidence>
<dbReference type="InterPro" id="IPR036640">
    <property type="entry name" value="ABC1_TM_sf"/>
</dbReference>
<dbReference type="STRING" id="6186.A0A183JXI4"/>
<keyword evidence="10 12" id="KW-0472">Membrane</keyword>
<name>A0A183JXI4_9TREM</name>
<evidence type="ECO:0000256" key="11">
    <source>
        <dbReference type="ARBA" id="ARBA00023180"/>
    </source>
</evidence>
<dbReference type="Proteomes" id="UP000279833">
    <property type="component" value="Unassembled WGS sequence"/>
</dbReference>
<dbReference type="WBParaSite" id="SCUD_0000743101-mRNA-1">
    <property type="protein sequence ID" value="SCUD_0000743101-mRNA-1"/>
    <property type="gene ID" value="SCUD_0000743101"/>
</dbReference>
<keyword evidence="3" id="KW-0813">Transport</keyword>
<evidence type="ECO:0000256" key="10">
    <source>
        <dbReference type="ARBA" id="ARBA00023136"/>
    </source>
</evidence>
<feature type="transmembrane region" description="Helical" evidence="12">
    <location>
        <begin position="682"/>
        <end position="712"/>
    </location>
</feature>
<accession>A0A183JXI4</accession>
<feature type="transmembrane region" description="Helical" evidence="12">
    <location>
        <begin position="126"/>
        <end position="148"/>
    </location>
</feature>
<evidence type="ECO:0000256" key="2">
    <source>
        <dbReference type="ARBA" id="ARBA00007577"/>
    </source>
</evidence>
<dbReference type="PROSITE" id="PS00211">
    <property type="entry name" value="ABC_TRANSPORTER_1"/>
    <property type="match status" value="2"/>
</dbReference>
<feature type="domain" description="ABC transmembrane type-1" evidence="14">
    <location>
        <begin position="737"/>
        <end position="1023"/>
    </location>
</feature>
<feature type="transmembrane region" description="Helical" evidence="12">
    <location>
        <begin position="236"/>
        <end position="258"/>
    </location>
</feature>
<evidence type="ECO:0000256" key="7">
    <source>
        <dbReference type="ARBA" id="ARBA00022840"/>
    </source>
</evidence>
<evidence type="ECO:0000256" key="6">
    <source>
        <dbReference type="ARBA" id="ARBA00022741"/>
    </source>
</evidence>
<comment type="subcellular location">
    <subcellularLocation>
        <location evidence="1">Membrane</location>
        <topology evidence="1">Multi-pass membrane protein</topology>
    </subcellularLocation>
</comment>
<evidence type="ECO:0000313" key="17">
    <source>
        <dbReference type="WBParaSite" id="SCUD_0000743101-mRNA-1"/>
    </source>
</evidence>
<feature type="transmembrane region" description="Helical" evidence="12">
    <location>
        <begin position="884"/>
        <end position="901"/>
    </location>
</feature>
<dbReference type="SMART" id="SM00382">
    <property type="entry name" value="AAA"/>
    <property type="match status" value="2"/>
</dbReference>
<dbReference type="GO" id="GO:0005524">
    <property type="term" value="F:ATP binding"/>
    <property type="evidence" value="ECO:0007669"/>
    <property type="project" value="UniProtKB-KW"/>
</dbReference>